<dbReference type="EMBL" id="JABSOD010000005">
    <property type="protein sequence ID" value="NRQ42251.1"/>
    <property type="molecule type" value="Genomic_DNA"/>
</dbReference>
<dbReference type="PROSITE" id="PS01094">
    <property type="entry name" value="UPF0076"/>
    <property type="match status" value="1"/>
</dbReference>
<keyword evidence="4" id="KW-1185">Reference proteome</keyword>
<dbReference type="Proteomes" id="UP000523161">
    <property type="component" value="Unassembled WGS sequence"/>
</dbReference>
<dbReference type="InterPro" id="IPR035959">
    <property type="entry name" value="RutC-like_sf"/>
</dbReference>
<sequence>MKLSFCTAAVLVFSSYSQAADITRYPLPNNSSFPIAAAVEVPAAKAVIYESGKVPSPLDSSAEKNSAAYWGNTEQQTVNVLTQIEASLKSKQLSMADVVKMTVFLVGDEALDGKMDFAGFMRGYTQFFGTKQQPNLPARSAFQIAGLVAEGMLVEIEVIAVRP</sequence>
<dbReference type="PANTHER" id="PTHR11803">
    <property type="entry name" value="2-IMINOBUTANOATE/2-IMINOPROPANOATE DEAMINASE RIDA"/>
    <property type="match status" value="1"/>
</dbReference>
<accession>A0A7Y5APR0</accession>
<comment type="similarity">
    <text evidence="1">Belongs to the RutC family.</text>
</comment>
<dbReference type="GO" id="GO:0019239">
    <property type="term" value="F:deaminase activity"/>
    <property type="evidence" value="ECO:0007669"/>
    <property type="project" value="TreeGrafter"/>
</dbReference>
<reference evidence="3 4" key="1">
    <citation type="submission" date="2020-06" db="EMBL/GenBank/DDBJ databases">
        <title>Rheinheimera sp. nov., a marine bacterium isolated from coastal.</title>
        <authorList>
            <person name="Yu Q."/>
            <person name="Qi Y."/>
            <person name="Pu J."/>
        </authorList>
    </citation>
    <scope>NUCLEOTIDE SEQUENCE [LARGE SCALE GENOMIC DNA]</scope>
    <source>
        <strain evidence="3 4">YQF-2</strain>
    </source>
</reference>
<evidence type="ECO:0000313" key="3">
    <source>
        <dbReference type="EMBL" id="NRQ42251.1"/>
    </source>
</evidence>
<name>A0A7Y5APR0_9GAMM</name>
<organism evidence="3 4">
    <name type="scientific">Rheinheimera lutimaris</name>
    <dbReference type="NCBI Taxonomy" id="2740584"/>
    <lineage>
        <taxon>Bacteria</taxon>
        <taxon>Pseudomonadati</taxon>
        <taxon>Pseudomonadota</taxon>
        <taxon>Gammaproteobacteria</taxon>
        <taxon>Chromatiales</taxon>
        <taxon>Chromatiaceae</taxon>
        <taxon>Rheinheimera</taxon>
    </lineage>
</organism>
<dbReference type="Pfam" id="PF01042">
    <property type="entry name" value="Ribonuc_L-PSP"/>
    <property type="match status" value="1"/>
</dbReference>
<dbReference type="CDD" id="cd06151">
    <property type="entry name" value="YjgF_YER057c_UK114_like_3"/>
    <property type="match status" value="1"/>
</dbReference>
<feature type="signal peptide" evidence="2">
    <location>
        <begin position="1"/>
        <end position="19"/>
    </location>
</feature>
<dbReference type="Gene3D" id="3.30.1330.40">
    <property type="entry name" value="RutC-like"/>
    <property type="match status" value="1"/>
</dbReference>
<dbReference type="InterPro" id="IPR019897">
    <property type="entry name" value="RidA_CS"/>
</dbReference>
<dbReference type="AlphaFoldDB" id="A0A7Y5APR0"/>
<keyword evidence="2" id="KW-0732">Signal</keyword>
<dbReference type="GO" id="GO:0005829">
    <property type="term" value="C:cytosol"/>
    <property type="evidence" value="ECO:0007669"/>
    <property type="project" value="TreeGrafter"/>
</dbReference>
<protein>
    <recommendedName>
        <fullName evidence="5">RidA family protein</fullName>
    </recommendedName>
</protein>
<dbReference type="PANTHER" id="PTHR11803:SF59">
    <property type="entry name" value="ENDORIBONUCLEASE"/>
    <property type="match status" value="1"/>
</dbReference>
<comment type="caution">
    <text evidence="3">The sequence shown here is derived from an EMBL/GenBank/DDBJ whole genome shotgun (WGS) entry which is preliminary data.</text>
</comment>
<proteinExistence type="inferred from homology"/>
<evidence type="ECO:0000256" key="1">
    <source>
        <dbReference type="ARBA" id="ARBA00010552"/>
    </source>
</evidence>
<dbReference type="InterPro" id="IPR006175">
    <property type="entry name" value="YjgF/YER057c/UK114"/>
</dbReference>
<evidence type="ECO:0008006" key="5">
    <source>
        <dbReference type="Google" id="ProtNLM"/>
    </source>
</evidence>
<dbReference type="RefSeq" id="WP_173500493.1">
    <property type="nucleotide sequence ID" value="NZ_JABSOD010000005.1"/>
</dbReference>
<gene>
    <name evidence="3" type="ORF">HRH59_06670</name>
</gene>
<dbReference type="SUPFAM" id="SSF55298">
    <property type="entry name" value="YjgF-like"/>
    <property type="match status" value="1"/>
</dbReference>
<evidence type="ECO:0000313" key="4">
    <source>
        <dbReference type="Proteomes" id="UP000523161"/>
    </source>
</evidence>
<feature type="chain" id="PRO_5030614261" description="RidA family protein" evidence="2">
    <location>
        <begin position="20"/>
        <end position="163"/>
    </location>
</feature>
<evidence type="ECO:0000256" key="2">
    <source>
        <dbReference type="SAM" id="SignalP"/>
    </source>
</evidence>